<comment type="function">
    <text evidence="5">An FAD-requiring monooxygenase active on some tetracycline antibiotic derivatives, which leads to their inactivation. Hydroxylates carbon 11a of tetracycline and some analogs.</text>
</comment>
<dbReference type="EC" id="1.14.13.-" evidence="5"/>
<dbReference type="OrthoDB" id="9782160at2"/>
<evidence type="ECO:0000256" key="1">
    <source>
        <dbReference type="ARBA" id="ARBA00022630"/>
    </source>
</evidence>
<evidence type="ECO:0000256" key="2">
    <source>
        <dbReference type="ARBA" id="ARBA00022827"/>
    </source>
</evidence>
<evidence type="ECO:0000313" key="8">
    <source>
        <dbReference type="Proteomes" id="UP000292627"/>
    </source>
</evidence>
<dbReference type="PANTHER" id="PTHR46972:SF1">
    <property type="entry name" value="FAD DEPENDENT OXIDOREDUCTASE DOMAIN-CONTAINING PROTEIN"/>
    <property type="match status" value="1"/>
</dbReference>
<dbReference type="GO" id="GO:0046677">
    <property type="term" value="P:response to antibiotic"/>
    <property type="evidence" value="ECO:0007669"/>
    <property type="project" value="InterPro"/>
</dbReference>
<evidence type="ECO:0000256" key="4">
    <source>
        <dbReference type="ARBA" id="ARBA00023033"/>
    </source>
</evidence>
<dbReference type="SUPFAM" id="SSF51905">
    <property type="entry name" value="FAD/NAD(P)-binding domain"/>
    <property type="match status" value="1"/>
</dbReference>
<proteinExistence type="inferred from homology"/>
<comment type="caution">
    <text evidence="7">The sequence shown here is derived from an EMBL/GenBank/DDBJ whole genome shotgun (WGS) entry which is preliminary data.</text>
</comment>
<dbReference type="PRINTS" id="PR00420">
    <property type="entry name" value="RNGMNOXGNASE"/>
</dbReference>
<dbReference type="Pfam" id="PF01494">
    <property type="entry name" value="FAD_binding_3"/>
    <property type="match status" value="1"/>
</dbReference>
<dbReference type="GO" id="GO:0005737">
    <property type="term" value="C:cytoplasm"/>
    <property type="evidence" value="ECO:0007669"/>
    <property type="project" value="UniProtKB-SubCell"/>
</dbReference>
<dbReference type="PANTHER" id="PTHR46972">
    <property type="entry name" value="MONOOXYGENASE ASQM-RELATED"/>
    <property type="match status" value="1"/>
</dbReference>
<reference evidence="7 8" key="1">
    <citation type="submission" date="2019-02" db="EMBL/GenBank/DDBJ databases">
        <title>WGS of Pseudoxanthomonas species novum from clinical isolates.</title>
        <authorList>
            <person name="Bernier A.-M."/>
            <person name="Bernard K."/>
            <person name="Vachon A."/>
        </authorList>
    </citation>
    <scope>NUCLEOTIDE SEQUENCE [LARGE SCALE GENOMIC DNA]</scope>
    <source>
        <strain evidence="7 8">NML171200</strain>
    </source>
</reference>
<comment type="similarity">
    <text evidence="5">Belongs to the aromatic-ring hydroxylase family. TetX subfamily.</text>
</comment>
<gene>
    <name evidence="7" type="ORF">EA660_15030</name>
</gene>
<evidence type="ECO:0000313" key="7">
    <source>
        <dbReference type="EMBL" id="TAA23252.1"/>
    </source>
</evidence>
<evidence type="ECO:0000256" key="3">
    <source>
        <dbReference type="ARBA" id="ARBA00023002"/>
    </source>
</evidence>
<dbReference type="InterPro" id="IPR043683">
    <property type="entry name" value="TetX_monooxygenase"/>
</dbReference>
<keyword evidence="1 5" id="KW-0285">Flavoprotein</keyword>
<keyword evidence="4 5" id="KW-0503">Monooxygenase</keyword>
<comment type="subcellular location">
    <subcellularLocation>
        <location evidence="5">Cytoplasm</location>
    </subcellularLocation>
</comment>
<dbReference type="InterPro" id="IPR036188">
    <property type="entry name" value="FAD/NAD-bd_sf"/>
</dbReference>
<sequence>MANLPRIAIVGGGPAGLTLARLLQLQGLEPEVFERDAHALDRPQGGSLDLHRGSGLLAIERAGLQDAFARIARYEDQGERLLNHRGEVLFEDREGFDRSRPEVDRTALRAMLLDALIPGTVRWGAPSQALHALDDGRWQLELAGGLTGPFDLVVGADGAWSRVRPLLSSYRPQYSGLTFVEFGIDQVDRDHPALSALVGPGKLDIEGEGRMIIAQRNGHAHVRGYAIFRVPADWAQRRFDFSDPRAVRAGLLQEFAGFAPEILDLFRAANDHFVARPIHALPVGHRWNGRPGLTLIGDAAHLMSPFAGEGVNAAMLDAAELAEQLARGELHDAVCRYEASMFERVTEVAQESADAAATQLSHVGLELTAAMYREHQQAHRAG</sequence>
<evidence type="ECO:0000259" key="6">
    <source>
        <dbReference type="Pfam" id="PF01494"/>
    </source>
</evidence>
<protein>
    <recommendedName>
        <fullName evidence="5">Flavin-dependent monooxygenase</fullName>
    </recommendedName>
    <alternativeName>
        <fullName evidence="5">TetX monooxygenase</fullName>
        <shortName evidence="5">TetX</shortName>
        <ecNumber evidence="5">1.14.13.-</ecNumber>
    </alternativeName>
</protein>
<feature type="binding site" evidence="5">
    <location>
        <position position="49"/>
    </location>
    <ligand>
        <name>FAD</name>
        <dbReference type="ChEBI" id="CHEBI:57692"/>
    </ligand>
</feature>
<comment type="subunit">
    <text evidence="5">Monomer.</text>
</comment>
<name>A0A4Q8L667_9GAMM</name>
<organism evidence="7 8">
    <name type="scientific">Pseudoxanthomonas winnipegensis</name>
    <dbReference type="NCBI Taxonomy" id="2480810"/>
    <lineage>
        <taxon>Bacteria</taxon>
        <taxon>Pseudomonadati</taxon>
        <taxon>Pseudomonadota</taxon>
        <taxon>Gammaproteobacteria</taxon>
        <taxon>Lysobacterales</taxon>
        <taxon>Lysobacteraceae</taxon>
        <taxon>Pseudoxanthomonas</taxon>
    </lineage>
</organism>
<keyword evidence="2 5" id="KW-0274">FAD</keyword>
<dbReference type="RefSeq" id="WP_130552277.1">
    <property type="nucleotide sequence ID" value="NZ_SHMC01000006.1"/>
</dbReference>
<feature type="binding site" evidence="5">
    <location>
        <position position="105"/>
    </location>
    <ligand>
        <name>FAD</name>
        <dbReference type="ChEBI" id="CHEBI:57692"/>
    </ligand>
</feature>
<accession>A0A4Q8L667</accession>
<comment type="domain">
    <text evidence="5">Consists of an N-terminal FAD-binding domain with a Rossman fold and a C-terminal substrate-binding domain.</text>
</comment>
<dbReference type="HAMAP" id="MF_00845">
    <property type="entry name" value="TetX_monooxygenase"/>
    <property type="match status" value="1"/>
</dbReference>
<feature type="binding site" evidence="5">
    <location>
        <position position="42"/>
    </location>
    <ligand>
        <name>NADPH</name>
        <dbReference type="ChEBI" id="CHEBI:57783"/>
    </ligand>
</feature>
<feature type="binding site" evidence="5">
    <location>
        <position position="298"/>
    </location>
    <ligand>
        <name>FAD</name>
        <dbReference type="ChEBI" id="CHEBI:57692"/>
    </ligand>
</feature>
<keyword evidence="5" id="KW-0963">Cytoplasm</keyword>
<dbReference type="GO" id="GO:0004497">
    <property type="term" value="F:monooxygenase activity"/>
    <property type="evidence" value="ECO:0007669"/>
    <property type="project" value="UniProtKB-UniRule"/>
</dbReference>
<dbReference type="Proteomes" id="UP000292627">
    <property type="component" value="Unassembled WGS sequence"/>
</dbReference>
<dbReference type="EMBL" id="SHMC01000006">
    <property type="protein sequence ID" value="TAA23252.1"/>
    <property type="molecule type" value="Genomic_DNA"/>
</dbReference>
<comment type="catalytic activity">
    <reaction evidence="5">
        <text>a tetracycline + NADPH + O2 + H(+) = an 11a-hydroxytetracycline + NADP(+) + H2O</text>
        <dbReference type="Rhea" id="RHEA:61444"/>
        <dbReference type="ChEBI" id="CHEBI:15377"/>
        <dbReference type="ChEBI" id="CHEBI:15378"/>
        <dbReference type="ChEBI" id="CHEBI:15379"/>
        <dbReference type="ChEBI" id="CHEBI:57783"/>
        <dbReference type="ChEBI" id="CHEBI:58349"/>
        <dbReference type="ChEBI" id="CHEBI:144644"/>
        <dbReference type="ChEBI" id="CHEBI:144645"/>
    </reaction>
</comment>
<dbReference type="AlphaFoldDB" id="A0A4Q8L667"/>
<dbReference type="Gene3D" id="3.50.50.60">
    <property type="entry name" value="FAD/NAD(P)-binding domain"/>
    <property type="match status" value="1"/>
</dbReference>
<keyword evidence="5" id="KW-0547">Nucleotide-binding</keyword>
<dbReference type="InterPro" id="IPR002938">
    <property type="entry name" value="FAD-bd"/>
</dbReference>
<comment type="cofactor">
    <cofactor evidence="5">
        <name>FAD</name>
        <dbReference type="ChEBI" id="CHEBI:57692"/>
    </cofactor>
</comment>
<keyword evidence="3 5" id="KW-0560">Oxidoreductase</keyword>
<evidence type="ECO:0000256" key="5">
    <source>
        <dbReference type="HAMAP-Rule" id="MF_00845"/>
    </source>
</evidence>
<dbReference type="GO" id="GO:0071949">
    <property type="term" value="F:FAD binding"/>
    <property type="evidence" value="ECO:0007669"/>
    <property type="project" value="InterPro"/>
</dbReference>
<feature type="domain" description="FAD-binding" evidence="6">
    <location>
        <begin position="7"/>
        <end position="327"/>
    </location>
</feature>
<keyword evidence="5" id="KW-0521">NADP</keyword>